<reference evidence="10" key="1">
    <citation type="submission" date="2019-08" db="EMBL/GenBank/DDBJ databases">
        <authorList>
            <person name="Kucharzyk K."/>
            <person name="Murdoch R.W."/>
            <person name="Higgins S."/>
            <person name="Loffler F."/>
        </authorList>
    </citation>
    <scope>NUCLEOTIDE SEQUENCE</scope>
</reference>
<keyword evidence="5" id="KW-0028">Amino-acid biosynthesis</keyword>
<evidence type="ECO:0000256" key="1">
    <source>
        <dbReference type="ARBA" id="ARBA00003365"/>
    </source>
</evidence>
<dbReference type="CDD" id="cd04724">
    <property type="entry name" value="Tryptophan_synthase_alpha"/>
    <property type="match status" value="1"/>
</dbReference>
<dbReference type="EMBL" id="VSSQ01015312">
    <property type="protein sequence ID" value="MPM55524.1"/>
    <property type="molecule type" value="Genomic_DNA"/>
</dbReference>
<organism evidence="10">
    <name type="scientific">bioreactor metagenome</name>
    <dbReference type="NCBI Taxonomy" id="1076179"/>
    <lineage>
        <taxon>unclassified sequences</taxon>
        <taxon>metagenomes</taxon>
        <taxon>ecological metagenomes</taxon>
    </lineage>
</organism>
<dbReference type="InterPro" id="IPR018204">
    <property type="entry name" value="Trp_synthase_alpha_AS"/>
</dbReference>
<name>A0A645B1C3_9ZZZZ</name>
<evidence type="ECO:0000256" key="5">
    <source>
        <dbReference type="ARBA" id="ARBA00022605"/>
    </source>
</evidence>
<dbReference type="UniPathway" id="UPA00035">
    <property type="reaction ID" value="UER00044"/>
</dbReference>
<evidence type="ECO:0000256" key="2">
    <source>
        <dbReference type="ARBA" id="ARBA00004733"/>
    </source>
</evidence>
<dbReference type="Gene3D" id="3.20.20.70">
    <property type="entry name" value="Aldolase class I"/>
    <property type="match status" value="1"/>
</dbReference>
<dbReference type="GO" id="GO:0004834">
    <property type="term" value="F:tryptophan synthase activity"/>
    <property type="evidence" value="ECO:0007669"/>
    <property type="project" value="UniProtKB-EC"/>
</dbReference>
<dbReference type="AlphaFoldDB" id="A0A645B1C3"/>
<comment type="catalytic activity">
    <reaction evidence="9">
        <text>(1S,2R)-1-C-(indol-3-yl)glycerol 3-phosphate + L-serine = D-glyceraldehyde 3-phosphate + L-tryptophan + H2O</text>
        <dbReference type="Rhea" id="RHEA:10532"/>
        <dbReference type="ChEBI" id="CHEBI:15377"/>
        <dbReference type="ChEBI" id="CHEBI:33384"/>
        <dbReference type="ChEBI" id="CHEBI:57912"/>
        <dbReference type="ChEBI" id="CHEBI:58866"/>
        <dbReference type="ChEBI" id="CHEBI:59776"/>
        <dbReference type="EC" id="4.2.1.20"/>
    </reaction>
</comment>
<dbReference type="EC" id="4.2.1.20" evidence="4"/>
<comment type="caution">
    <text evidence="10">The sequence shown here is derived from an EMBL/GenBank/DDBJ whole genome shotgun (WGS) entry which is preliminary data.</text>
</comment>
<evidence type="ECO:0000256" key="8">
    <source>
        <dbReference type="ARBA" id="ARBA00023239"/>
    </source>
</evidence>
<keyword evidence="8 10" id="KW-0456">Lyase</keyword>
<dbReference type="InterPro" id="IPR011060">
    <property type="entry name" value="RibuloseP-bd_barrel"/>
</dbReference>
<accession>A0A645B1C3</accession>
<dbReference type="NCBIfam" id="TIGR00262">
    <property type="entry name" value="trpA"/>
    <property type="match status" value="1"/>
</dbReference>
<dbReference type="PROSITE" id="PS00167">
    <property type="entry name" value="TRP_SYNTHASE_ALPHA"/>
    <property type="match status" value="1"/>
</dbReference>
<comment type="pathway">
    <text evidence="2">Amino-acid biosynthesis; L-tryptophan biosynthesis; L-tryptophan from chorismate: step 5/5.</text>
</comment>
<dbReference type="Pfam" id="PF00290">
    <property type="entry name" value="Trp_syntA"/>
    <property type="match status" value="1"/>
</dbReference>
<dbReference type="SUPFAM" id="SSF51366">
    <property type="entry name" value="Ribulose-phoshate binding barrel"/>
    <property type="match status" value="1"/>
</dbReference>
<comment type="subunit">
    <text evidence="3">Tetramer of two alpha and two beta chains.</text>
</comment>
<sequence>MNRIDQLFQRGKNNILSVYFTAGYPNLNDTVPVIQSLEKNGVELIEIGIPFSDPMADGPVIQASGTEALKNGMSLRVLFRQLSQIRSSVQIPLVLMGYLNPILQFGFNEFCSEAQRCGIDGVIIPDLPFAEYMKEYKAVAEKHGLHIIMLITPETSDERIRLIDSNTGGFIYMVSSASVTGARNTFSDADLVYFSRVNAMQLQHPRLIGFGISNRETFEAACENASGAIIGSKFVSLLASEKLVDDAVEKLKKSIVKFQQ</sequence>
<dbReference type="PANTHER" id="PTHR43406:SF1">
    <property type="entry name" value="TRYPTOPHAN SYNTHASE ALPHA CHAIN, CHLOROPLASTIC"/>
    <property type="match status" value="1"/>
</dbReference>
<evidence type="ECO:0000256" key="3">
    <source>
        <dbReference type="ARBA" id="ARBA00011270"/>
    </source>
</evidence>
<evidence type="ECO:0000256" key="6">
    <source>
        <dbReference type="ARBA" id="ARBA00022822"/>
    </source>
</evidence>
<dbReference type="FunFam" id="3.20.20.70:FF:000037">
    <property type="entry name" value="Tryptophan synthase alpha chain"/>
    <property type="match status" value="1"/>
</dbReference>
<gene>
    <name evidence="10" type="primary">trpA_15</name>
    <name evidence="10" type="ORF">SDC9_102321</name>
</gene>
<evidence type="ECO:0000313" key="10">
    <source>
        <dbReference type="EMBL" id="MPM55524.1"/>
    </source>
</evidence>
<keyword evidence="6" id="KW-0822">Tryptophan biosynthesis</keyword>
<dbReference type="GO" id="GO:0005829">
    <property type="term" value="C:cytosol"/>
    <property type="evidence" value="ECO:0007669"/>
    <property type="project" value="TreeGrafter"/>
</dbReference>
<keyword evidence="7" id="KW-0057">Aromatic amino acid biosynthesis</keyword>
<dbReference type="PANTHER" id="PTHR43406">
    <property type="entry name" value="TRYPTOPHAN SYNTHASE, ALPHA CHAIN"/>
    <property type="match status" value="1"/>
</dbReference>
<dbReference type="InterPro" id="IPR013785">
    <property type="entry name" value="Aldolase_TIM"/>
</dbReference>
<evidence type="ECO:0000256" key="7">
    <source>
        <dbReference type="ARBA" id="ARBA00023141"/>
    </source>
</evidence>
<protein>
    <recommendedName>
        <fullName evidence="4">tryptophan synthase</fullName>
        <ecNumber evidence="4">4.2.1.20</ecNumber>
    </recommendedName>
</protein>
<comment type="function">
    <text evidence="1">The alpha subunit is responsible for the aldol cleavage of indoleglycerol phosphate to indole and glyceraldehyde 3-phosphate.</text>
</comment>
<evidence type="ECO:0000256" key="4">
    <source>
        <dbReference type="ARBA" id="ARBA00012043"/>
    </source>
</evidence>
<proteinExistence type="inferred from homology"/>
<evidence type="ECO:0000256" key="9">
    <source>
        <dbReference type="ARBA" id="ARBA00049047"/>
    </source>
</evidence>
<dbReference type="InterPro" id="IPR002028">
    <property type="entry name" value="Trp_synthase_suA"/>
</dbReference>
<dbReference type="HAMAP" id="MF_00131">
    <property type="entry name" value="Trp_synth_alpha"/>
    <property type="match status" value="1"/>
</dbReference>